<dbReference type="NCBIfam" id="TIGR01549">
    <property type="entry name" value="HAD-SF-IA-v1"/>
    <property type="match status" value="1"/>
</dbReference>
<dbReference type="CDD" id="cd04305">
    <property type="entry name" value="HAD_Neu5Ac-Pase_like"/>
    <property type="match status" value="1"/>
</dbReference>
<sequence length="224" mass="25161">MKYQWILFDADETLFHFDAFRGLQLMFSRHNITFTDADFEQYEAINKPLWVDYQNGIISATELQNIRFETWAVKLSLSTEQLNHDFLMAMADICTPLDGAKSLLEALKPQAKLGIITNGFTALQEIRLQRTGVADLFDVLIISEQVGVAKPDAKIFDYACHQMGEPQRQQVLMVGDNPYSDILGGINAGMDTCWLNCDHKPQPAGINPTYTVATLAELQALLQA</sequence>
<dbReference type="PRINTS" id="PR00413">
    <property type="entry name" value="HADHALOGNASE"/>
</dbReference>
<organism evidence="1 2">
    <name type="scientific">Photobacterium aquimaris</name>
    <dbReference type="NCBI Taxonomy" id="512643"/>
    <lineage>
        <taxon>Bacteria</taxon>
        <taxon>Pseudomonadati</taxon>
        <taxon>Pseudomonadota</taxon>
        <taxon>Gammaproteobacteria</taxon>
        <taxon>Vibrionales</taxon>
        <taxon>Vibrionaceae</taxon>
        <taxon>Photobacterium</taxon>
    </lineage>
</organism>
<protein>
    <submittedName>
        <fullName evidence="1">Pyrimidine 5'-nucleotidase YjjG</fullName>
        <ecNumber evidence="1">3.1.3.5</ecNumber>
    </submittedName>
</protein>
<gene>
    <name evidence="1" type="primary">yjjG_2</name>
    <name evidence="1" type="ORF">PAQU9191_01612</name>
</gene>
<dbReference type="Pfam" id="PF00702">
    <property type="entry name" value="Hydrolase"/>
    <property type="match status" value="1"/>
</dbReference>
<dbReference type="EMBL" id="FYAH01000002">
    <property type="protein sequence ID" value="SMY16381.1"/>
    <property type="molecule type" value="Genomic_DNA"/>
</dbReference>
<dbReference type="InterPro" id="IPR052550">
    <property type="entry name" value="Pyrimidine_5'-ntase_YjjG"/>
</dbReference>
<dbReference type="NCBIfam" id="TIGR02254">
    <property type="entry name" value="YjjG_YfnB"/>
    <property type="match status" value="1"/>
</dbReference>
<dbReference type="InterPro" id="IPR006439">
    <property type="entry name" value="HAD-SF_hydro_IA"/>
</dbReference>
<dbReference type="PANTHER" id="PTHR47478">
    <property type="match status" value="1"/>
</dbReference>
<dbReference type="InterPro" id="IPR011951">
    <property type="entry name" value="HAD-SF_hydro_IA_YjjG/PynA"/>
</dbReference>
<dbReference type="InterPro" id="IPR036412">
    <property type="entry name" value="HAD-like_sf"/>
</dbReference>
<dbReference type="GO" id="GO:0008253">
    <property type="term" value="F:5'-nucleotidase activity"/>
    <property type="evidence" value="ECO:0007669"/>
    <property type="project" value="UniProtKB-EC"/>
</dbReference>
<dbReference type="RefSeq" id="WP_087820445.1">
    <property type="nucleotide sequence ID" value="NZ_FYAH01000002.1"/>
</dbReference>
<dbReference type="InterPro" id="IPR023214">
    <property type="entry name" value="HAD_sf"/>
</dbReference>
<dbReference type="SUPFAM" id="SSF56784">
    <property type="entry name" value="HAD-like"/>
    <property type="match status" value="1"/>
</dbReference>
<accession>A0A1Y6KW84</accession>
<dbReference type="SFLD" id="SFLDG01129">
    <property type="entry name" value="C1.5:_HAD__Beta-PGM__Phosphata"/>
    <property type="match status" value="1"/>
</dbReference>
<dbReference type="NCBIfam" id="TIGR01509">
    <property type="entry name" value="HAD-SF-IA-v3"/>
    <property type="match status" value="1"/>
</dbReference>
<reference evidence="2" key="1">
    <citation type="submission" date="2017-06" db="EMBL/GenBank/DDBJ databases">
        <authorList>
            <person name="Rodrigo-Torres L."/>
            <person name="Arahal R. D."/>
            <person name="Lucena T."/>
        </authorList>
    </citation>
    <scope>NUCLEOTIDE SEQUENCE [LARGE SCALE GENOMIC DNA]</scope>
    <source>
        <strain evidence="2">type strain: CECT 9192</strain>
    </source>
</reference>
<proteinExistence type="predicted"/>
<dbReference type="EC" id="3.1.3.5" evidence="1"/>
<dbReference type="Gene3D" id="3.40.50.1000">
    <property type="entry name" value="HAD superfamily/HAD-like"/>
    <property type="match status" value="1"/>
</dbReference>
<dbReference type="AlphaFoldDB" id="A0A1Y6KW84"/>
<evidence type="ECO:0000313" key="1">
    <source>
        <dbReference type="EMBL" id="SMY16381.1"/>
    </source>
</evidence>
<dbReference type="Proteomes" id="UP000196485">
    <property type="component" value="Unassembled WGS sequence"/>
</dbReference>
<dbReference type="SFLD" id="SFLDG01135">
    <property type="entry name" value="C1.5.6:_HAD__Beta-PGM__Phospha"/>
    <property type="match status" value="1"/>
</dbReference>
<evidence type="ECO:0000313" key="2">
    <source>
        <dbReference type="Proteomes" id="UP000196485"/>
    </source>
</evidence>
<keyword evidence="1" id="KW-0378">Hydrolase</keyword>
<dbReference type="InterPro" id="IPR023198">
    <property type="entry name" value="PGP-like_dom2"/>
</dbReference>
<dbReference type="NCBIfam" id="NF006976">
    <property type="entry name" value="PRK09449.1"/>
    <property type="match status" value="1"/>
</dbReference>
<dbReference type="SFLD" id="SFLDS00003">
    <property type="entry name" value="Haloacid_Dehalogenase"/>
    <property type="match status" value="1"/>
</dbReference>
<dbReference type="PANTHER" id="PTHR47478:SF1">
    <property type="entry name" value="PYRIMIDINE 5'-NUCLEOTIDASE YJJG"/>
    <property type="match status" value="1"/>
</dbReference>
<name>A0A1Y6KW84_9GAMM</name>
<dbReference type="Gene3D" id="1.10.150.240">
    <property type="entry name" value="Putative phosphatase, domain 2"/>
    <property type="match status" value="1"/>
</dbReference>
<keyword evidence="2" id="KW-1185">Reference proteome</keyword>